<name>A0ABD0X0J8_UMBPY</name>
<dbReference type="GO" id="GO:0046872">
    <property type="term" value="F:metal ion binding"/>
    <property type="evidence" value="ECO:0007669"/>
    <property type="project" value="UniProtKB-KW"/>
</dbReference>
<evidence type="ECO:0000256" key="2">
    <source>
        <dbReference type="ARBA" id="ARBA00004414"/>
    </source>
</evidence>
<keyword evidence="6" id="KW-0862">Zinc</keyword>
<keyword evidence="7" id="KW-0472">Membrane</keyword>
<evidence type="ECO:0000313" key="10">
    <source>
        <dbReference type="Proteomes" id="UP001557470"/>
    </source>
</evidence>
<evidence type="ECO:0000256" key="7">
    <source>
        <dbReference type="ARBA" id="ARBA00023136"/>
    </source>
</evidence>
<protein>
    <recommendedName>
        <fullName evidence="8">LITAF domain-containing protein</fullName>
    </recommendedName>
</protein>
<dbReference type="GO" id="GO:0005765">
    <property type="term" value="C:lysosomal membrane"/>
    <property type="evidence" value="ECO:0007669"/>
    <property type="project" value="UniProtKB-SubCell"/>
</dbReference>
<evidence type="ECO:0000256" key="4">
    <source>
        <dbReference type="ARBA" id="ARBA00005975"/>
    </source>
</evidence>
<evidence type="ECO:0000259" key="8">
    <source>
        <dbReference type="PROSITE" id="PS51837"/>
    </source>
</evidence>
<comment type="subcellular location">
    <subcellularLocation>
        <location evidence="1">Endosome membrane</location>
        <topology evidence="1">Peripheral membrane protein</topology>
        <orientation evidence="1">Cytoplasmic side</orientation>
    </subcellularLocation>
    <subcellularLocation>
        <location evidence="2">Late endosome membrane</location>
    </subcellularLocation>
    <subcellularLocation>
        <location evidence="3">Lysosome membrane</location>
        <topology evidence="3">Peripheral membrane protein</topology>
        <orientation evidence="3">Cytoplasmic side</orientation>
    </subcellularLocation>
</comment>
<sequence>MSDLSRDKELERMCQEIICLSLKAQQLKDRRDVLSVLIDFRSRTNVTNKAEDAKEQSEIRQIDQELQKIFEKKKELQDAHDKMSNHGIKTHDYITSLEGVPVLPVDFVESPPSTPAPEVILDIERLPPCPSQTQCPHCREFITTEISTSIGEAACLACVTLSVFGCVAGCCLLPFCIANCKDIKHKCPKCRSSIVTIKKL</sequence>
<proteinExistence type="inferred from homology"/>
<dbReference type="Pfam" id="PF10601">
    <property type="entry name" value="zf-LITAF-like"/>
    <property type="match status" value="1"/>
</dbReference>
<keyword evidence="10" id="KW-1185">Reference proteome</keyword>
<dbReference type="EMBL" id="JAGEUA010000003">
    <property type="protein sequence ID" value="KAL0992858.1"/>
    <property type="molecule type" value="Genomic_DNA"/>
</dbReference>
<dbReference type="PANTHER" id="PTHR23292:SF35">
    <property type="entry name" value="LITAF DOMAIN-CONTAINING PROTEIN"/>
    <property type="match status" value="1"/>
</dbReference>
<dbReference type="SMART" id="SM00714">
    <property type="entry name" value="LITAF"/>
    <property type="match status" value="1"/>
</dbReference>
<evidence type="ECO:0000256" key="6">
    <source>
        <dbReference type="ARBA" id="ARBA00022833"/>
    </source>
</evidence>
<evidence type="ECO:0000313" key="9">
    <source>
        <dbReference type="EMBL" id="KAL0992858.1"/>
    </source>
</evidence>
<comment type="similarity">
    <text evidence="4">Belongs to the CDIP1/LITAF family.</text>
</comment>
<dbReference type="PROSITE" id="PS51837">
    <property type="entry name" value="LITAF"/>
    <property type="match status" value="1"/>
</dbReference>
<reference evidence="9 10" key="1">
    <citation type="submission" date="2024-06" db="EMBL/GenBank/DDBJ databases">
        <authorList>
            <person name="Pan Q."/>
            <person name="Wen M."/>
            <person name="Jouanno E."/>
            <person name="Zahm M."/>
            <person name="Klopp C."/>
            <person name="Cabau C."/>
            <person name="Louis A."/>
            <person name="Berthelot C."/>
            <person name="Parey E."/>
            <person name="Roest Crollius H."/>
            <person name="Montfort J."/>
            <person name="Robinson-Rechavi M."/>
            <person name="Bouchez O."/>
            <person name="Lampietro C."/>
            <person name="Lopez Roques C."/>
            <person name="Donnadieu C."/>
            <person name="Postlethwait J."/>
            <person name="Bobe J."/>
            <person name="Verreycken H."/>
            <person name="Guiguen Y."/>
        </authorList>
    </citation>
    <scope>NUCLEOTIDE SEQUENCE [LARGE SCALE GENOMIC DNA]</scope>
    <source>
        <strain evidence="9">Up_M1</strain>
        <tissue evidence="9">Testis</tissue>
    </source>
</reference>
<feature type="domain" description="LITAF" evidence="8">
    <location>
        <begin position="115"/>
        <end position="199"/>
    </location>
</feature>
<organism evidence="9 10">
    <name type="scientific">Umbra pygmaea</name>
    <name type="common">Eastern mudminnow</name>
    <dbReference type="NCBI Taxonomy" id="75934"/>
    <lineage>
        <taxon>Eukaryota</taxon>
        <taxon>Metazoa</taxon>
        <taxon>Chordata</taxon>
        <taxon>Craniata</taxon>
        <taxon>Vertebrata</taxon>
        <taxon>Euteleostomi</taxon>
        <taxon>Actinopterygii</taxon>
        <taxon>Neopterygii</taxon>
        <taxon>Teleostei</taxon>
        <taxon>Protacanthopterygii</taxon>
        <taxon>Esociformes</taxon>
        <taxon>Umbridae</taxon>
        <taxon>Umbra</taxon>
    </lineage>
</organism>
<evidence type="ECO:0000256" key="1">
    <source>
        <dbReference type="ARBA" id="ARBA00004125"/>
    </source>
</evidence>
<keyword evidence="5" id="KW-0479">Metal-binding</keyword>
<dbReference type="InterPro" id="IPR006629">
    <property type="entry name" value="LITAF"/>
</dbReference>
<dbReference type="GO" id="GO:0031902">
    <property type="term" value="C:late endosome membrane"/>
    <property type="evidence" value="ECO:0007669"/>
    <property type="project" value="UniProtKB-SubCell"/>
</dbReference>
<dbReference type="AlphaFoldDB" id="A0ABD0X0J8"/>
<dbReference type="InterPro" id="IPR037519">
    <property type="entry name" value="LITAF_fam"/>
</dbReference>
<evidence type="ECO:0000256" key="5">
    <source>
        <dbReference type="ARBA" id="ARBA00022723"/>
    </source>
</evidence>
<evidence type="ECO:0000256" key="3">
    <source>
        <dbReference type="ARBA" id="ARBA00004630"/>
    </source>
</evidence>
<gene>
    <name evidence="9" type="ORF">UPYG_G00100230</name>
</gene>
<comment type="caution">
    <text evidence="9">The sequence shown here is derived from an EMBL/GenBank/DDBJ whole genome shotgun (WGS) entry which is preliminary data.</text>
</comment>
<dbReference type="Proteomes" id="UP001557470">
    <property type="component" value="Unassembled WGS sequence"/>
</dbReference>
<accession>A0ABD0X0J8</accession>
<dbReference type="PANTHER" id="PTHR23292">
    <property type="entry name" value="LIPOPOLYSACCHARIDE-INDUCED TUMOR NECROSIS FACTOR-ALPHA FACTOR"/>
    <property type="match status" value="1"/>
</dbReference>